<comment type="caution">
    <text evidence="3">The sequence shown here is derived from an EMBL/GenBank/DDBJ whole genome shotgun (WGS) entry which is preliminary data.</text>
</comment>
<feature type="compositionally biased region" description="Basic and acidic residues" evidence="1">
    <location>
        <begin position="244"/>
        <end position="260"/>
    </location>
</feature>
<organism evidence="3 4">
    <name type="scientific">Steinernema carpocapsae</name>
    <name type="common">Entomopathogenic nematode</name>
    <dbReference type="NCBI Taxonomy" id="34508"/>
    <lineage>
        <taxon>Eukaryota</taxon>
        <taxon>Metazoa</taxon>
        <taxon>Ecdysozoa</taxon>
        <taxon>Nematoda</taxon>
        <taxon>Chromadorea</taxon>
        <taxon>Rhabditida</taxon>
        <taxon>Tylenchina</taxon>
        <taxon>Panagrolaimomorpha</taxon>
        <taxon>Strongyloidoidea</taxon>
        <taxon>Steinernematidae</taxon>
        <taxon>Steinernema</taxon>
    </lineage>
</organism>
<sequence length="260" mass="28671">MFPWWISALFVQLLSILSAVSSFGILCISKSTTSKASPSKNSAESLAPSSSVPVQPPSPMPTGPPPAPPAPANRISPQQPIPDSSASKSGMQNPQGLFEAPKSQGTQTLKSYGGNPYQIDKTQESQSQSWQPKSAFWKKVEQQLESIRKTKPRRKTMVDPRSLKKSMAKRSKTIQDKQDPRSRKTFSKKSSKKRRGSRVTRTLAERTQDTQTAEDVGGMSNNVSQNYAQPPPSSEDDDTFDGVKSVDNDEVPSDRQRNRY</sequence>
<feature type="chain" id="PRO_5020184327" evidence="2">
    <location>
        <begin position="20"/>
        <end position="260"/>
    </location>
</feature>
<feature type="compositionally biased region" description="Basic residues" evidence="1">
    <location>
        <begin position="163"/>
        <end position="172"/>
    </location>
</feature>
<feature type="region of interest" description="Disordered" evidence="1">
    <location>
        <begin position="31"/>
        <end position="260"/>
    </location>
</feature>
<dbReference type="EMBL" id="AZBU02000003">
    <property type="protein sequence ID" value="TKR89141.1"/>
    <property type="molecule type" value="Genomic_DNA"/>
</dbReference>
<dbReference type="Proteomes" id="UP000298663">
    <property type="component" value="Unassembled WGS sequence"/>
</dbReference>
<reference evidence="3 4" key="2">
    <citation type="journal article" date="2019" name="G3 (Bethesda)">
        <title>Hybrid Assembly of the Genome of the Entomopathogenic Nematode Steinernema carpocapsae Identifies the X-Chromosome.</title>
        <authorList>
            <person name="Serra L."/>
            <person name="Macchietto M."/>
            <person name="Macias-Munoz A."/>
            <person name="McGill C.J."/>
            <person name="Rodriguez I.M."/>
            <person name="Rodriguez B."/>
            <person name="Murad R."/>
            <person name="Mortazavi A."/>
        </authorList>
    </citation>
    <scope>NUCLEOTIDE SEQUENCE [LARGE SCALE GENOMIC DNA]</scope>
    <source>
        <strain evidence="3 4">ALL</strain>
    </source>
</reference>
<proteinExistence type="predicted"/>
<keyword evidence="2" id="KW-0732">Signal</keyword>
<name>A0A4U5P0C5_STECR</name>
<accession>A0A4U5P0C5</accession>
<feature type="compositionally biased region" description="Basic residues" evidence="1">
    <location>
        <begin position="183"/>
        <end position="198"/>
    </location>
</feature>
<dbReference type="AlphaFoldDB" id="A0A4U5P0C5"/>
<feature type="signal peptide" evidence="2">
    <location>
        <begin position="1"/>
        <end position="19"/>
    </location>
</feature>
<gene>
    <name evidence="3" type="ORF">L596_013285</name>
</gene>
<evidence type="ECO:0000256" key="2">
    <source>
        <dbReference type="SAM" id="SignalP"/>
    </source>
</evidence>
<feature type="compositionally biased region" description="Basic and acidic residues" evidence="1">
    <location>
        <begin position="138"/>
        <end position="148"/>
    </location>
</feature>
<evidence type="ECO:0000313" key="3">
    <source>
        <dbReference type="EMBL" id="TKR89141.1"/>
    </source>
</evidence>
<evidence type="ECO:0000256" key="1">
    <source>
        <dbReference type="SAM" id="MobiDB-lite"/>
    </source>
</evidence>
<feature type="compositionally biased region" description="Polar residues" evidence="1">
    <location>
        <begin position="81"/>
        <end position="95"/>
    </location>
</feature>
<feature type="compositionally biased region" description="Pro residues" evidence="1">
    <location>
        <begin position="54"/>
        <end position="71"/>
    </location>
</feature>
<feature type="compositionally biased region" description="Basic and acidic residues" evidence="1">
    <location>
        <begin position="173"/>
        <end position="182"/>
    </location>
</feature>
<feature type="compositionally biased region" description="Polar residues" evidence="1">
    <location>
        <begin position="209"/>
        <end position="228"/>
    </location>
</feature>
<feature type="compositionally biased region" description="Low complexity" evidence="1">
    <location>
        <begin position="31"/>
        <end position="53"/>
    </location>
</feature>
<reference evidence="3 4" key="1">
    <citation type="journal article" date="2015" name="Genome Biol.">
        <title>Comparative genomics of Steinernema reveals deeply conserved gene regulatory networks.</title>
        <authorList>
            <person name="Dillman A.R."/>
            <person name="Macchietto M."/>
            <person name="Porter C.F."/>
            <person name="Rogers A."/>
            <person name="Williams B."/>
            <person name="Antoshechkin I."/>
            <person name="Lee M.M."/>
            <person name="Goodwin Z."/>
            <person name="Lu X."/>
            <person name="Lewis E.E."/>
            <person name="Goodrich-Blair H."/>
            <person name="Stock S.P."/>
            <person name="Adams B.J."/>
            <person name="Sternberg P.W."/>
            <person name="Mortazavi A."/>
        </authorList>
    </citation>
    <scope>NUCLEOTIDE SEQUENCE [LARGE SCALE GENOMIC DNA]</scope>
    <source>
        <strain evidence="3 4">ALL</strain>
    </source>
</reference>
<protein>
    <submittedName>
        <fullName evidence="3">Uncharacterized protein</fullName>
    </submittedName>
</protein>
<evidence type="ECO:0000313" key="4">
    <source>
        <dbReference type="Proteomes" id="UP000298663"/>
    </source>
</evidence>
<keyword evidence="4" id="KW-1185">Reference proteome</keyword>